<feature type="compositionally biased region" description="Basic and acidic residues" evidence="7">
    <location>
        <begin position="576"/>
        <end position="585"/>
    </location>
</feature>
<dbReference type="GO" id="GO:0005739">
    <property type="term" value="C:mitochondrion"/>
    <property type="evidence" value="ECO:0007669"/>
    <property type="project" value="UniProtKB-SubCell"/>
</dbReference>
<keyword evidence="4" id="KW-0809">Transit peptide</keyword>
<dbReference type="STRING" id="767769.A0A1L9U623"/>
<dbReference type="InterPro" id="IPR051035">
    <property type="entry name" value="Mito_inheritance_9"/>
</dbReference>
<comment type="similarity">
    <text evidence="2">Belongs to the AIM9 family.</text>
</comment>
<evidence type="ECO:0000256" key="7">
    <source>
        <dbReference type="SAM" id="MobiDB-lite"/>
    </source>
</evidence>
<dbReference type="OMA" id="FLQAQWP"/>
<gene>
    <name evidence="9" type="ORF">ASPBRDRAFT_34439</name>
</gene>
<evidence type="ECO:0000313" key="9">
    <source>
        <dbReference type="EMBL" id="OJJ67125.1"/>
    </source>
</evidence>
<dbReference type="PANTHER" id="PTHR36091:SF1">
    <property type="entry name" value="ALTERED INHERITANCE OF MITOCHONDRIA PROTEIN 9, MITOCHONDRIAL"/>
    <property type="match status" value="1"/>
</dbReference>
<evidence type="ECO:0000256" key="2">
    <source>
        <dbReference type="ARBA" id="ARBA00005543"/>
    </source>
</evidence>
<dbReference type="RefSeq" id="XP_067474374.1">
    <property type="nucleotide sequence ID" value="XM_067623235.1"/>
</dbReference>
<dbReference type="GeneID" id="93575723"/>
<organism evidence="9 10">
    <name type="scientific">Aspergillus brasiliensis (strain CBS 101740 / IMI 381727 / IBT 21946)</name>
    <dbReference type="NCBI Taxonomy" id="767769"/>
    <lineage>
        <taxon>Eukaryota</taxon>
        <taxon>Fungi</taxon>
        <taxon>Dikarya</taxon>
        <taxon>Ascomycota</taxon>
        <taxon>Pezizomycotina</taxon>
        <taxon>Eurotiomycetes</taxon>
        <taxon>Eurotiomycetidae</taxon>
        <taxon>Eurotiales</taxon>
        <taxon>Aspergillaceae</taxon>
        <taxon>Aspergillus</taxon>
        <taxon>Aspergillus subgen. Circumdati</taxon>
    </lineage>
</organism>
<dbReference type="Pfam" id="PF01636">
    <property type="entry name" value="APH"/>
    <property type="match status" value="1"/>
</dbReference>
<dbReference type="EMBL" id="KV878695">
    <property type="protein sequence ID" value="OJJ67125.1"/>
    <property type="molecule type" value="Genomic_DNA"/>
</dbReference>
<evidence type="ECO:0000256" key="5">
    <source>
        <dbReference type="ARBA" id="ARBA00023128"/>
    </source>
</evidence>
<evidence type="ECO:0000259" key="8">
    <source>
        <dbReference type="Pfam" id="PF01636"/>
    </source>
</evidence>
<name>A0A1L9U623_ASPBC</name>
<dbReference type="VEuPathDB" id="FungiDB:ASPBRDRAFT_34439"/>
<evidence type="ECO:0000256" key="6">
    <source>
        <dbReference type="ARBA" id="ARBA00031849"/>
    </source>
</evidence>
<dbReference type="OrthoDB" id="2906425at2759"/>
<dbReference type="InterPro" id="IPR011009">
    <property type="entry name" value="Kinase-like_dom_sf"/>
</dbReference>
<dbReference type="AlphaFoldDB" id="A0A1L9U623"/>
<evidence type="ECO:0000313" key="10">
    <source>
        <dbReference type="Proteomes" id="UP000184499"/>
    </source>
</evidence>
<reference evidence="10" key="1">
    <citation type="journal article" date="2017" name="Genome Biol.">
        <title>Comparative genomics reveals high biological diversity and specific adaptations in the industrially and medically important fungal genus Aspergillus.</title>
        <authorList>
            <person name="de Vries R.P."/>
            <person name="Riley R."/>
            <person name="Wiebenga A."/>
            <person name="Aguilar-Osorio G."/>
            <person name="Amillis S."/>
            <person name="Uchima C.A."/>
            <person name="Anderluh G."/>
            <person name="Asadollahi M."/>
            <person name="Askin M."/>
            <person name="Barry K."/>
            <person name="Battaglia E."/>
            <person name="Bayram O."/>
            <person name="Benocci T."/>
            <person name="Braus-Stromeyer S.A."/>
            <person name="Caldana C."/>
            <person name="Canovas D."/>
            <person name="Cerqueira G.C."/>
            <person name="Chen F."/>
            <person name="Chen W."/>
            <person name="Choi C."/>
            <person name="Clum A."/>
            <person name="Dos Santos R.A."/>
            <person name="Damasio A.R."/>
            <person name="Diallinas G."/>
            <person name="Emri T."/>
            <person name="Fekete E."/>
            <person name="Flipphi M."/>
            <person name="Freyberg S."/>
            <person name="Gallo A."/>
            <person name="Gournas C."/>
            <person name="Habgood R."/>
            <person name="Hainaut M."/>
            <person name="Harispe M.L."/>
            <person name="Henrissat B."/>
            <person name="Hilden K.S."/>
            <person name="Hope R."/>
            <person name="Hossain A."/>
            <person name="Karabika E."/>
            <person name="Karaffa L."/>
            <person name="Karanyi Z."/>
            <person name="Krasevec N."/>
            <person name="Kuo A."/>
            <person name="Kusch H."/>
            <person name="LaButti K."/>
            <person name="Lagendijk E.L."/>
            <person name="Lapidus A."/>
            <person name="Levasseur A."/>
            <person name="Lindquist E."/>
            <person name="Lipzen A."/>
            <person name="Logrieco A.F."/>
            <person name="MacCabe A."/>
            <person name="Maekelae M.R."/>
            <person name="Malavazi I."/>
            <person name="Melin P."/>
            <person name="Meyer V."/>
            <person name="Mielnichuk N."/>
            <person name="Miskei M."/>
            <person name="Molnar A.P."/>
            <person name="Mule G."/>
            <person name="Ngan C.Y."/>
            <person name="Orejas M."/>
            <person name="Orosz E."/>
            <person name="Ouedraogo J.P."/>
            <person name="Overkamp K.M."/>
            <person name="Park H.-S."/>
            <person name="Perrone G."/>
            <person name="Piumi F."/>
            <person name="Punt P.J."/>
            <person name="Ram A.F."/>
            <person name="Ramon A."/>
            <person name="Rauscher S."/>
            <person name="Record E."/>
            <person name="Riano-Pachon D.M."/>
            <person name="Robert V."/>
            <person name="Roehrig J."/>
            <person name="Ruller R."/>
            <person name="Salamov A."/>
            <person name="Salih N.S."/>
            <person name="Samson R.A."/>
            <person name="Sandor E."/>
            <person name="Sanguinetti M."/>
            <person name="Schuetze T."/>
            <person name="Sepcic K."/>
            <person name="Shelest E."/>
            <person name="Sherlock G."/>
            <person name="Sophianopoulou V."/>
            <person name="Squina F.M."/>
            <person name="Sun H."/>
            <person name="Susca A."/>
            <person name="Todd R.B."/>
            <person name="Tsang A."/>
            <person name="Unkles S.E."/>
            <person name="van de Wiele N."/>
            <person name="van Rossen-Uffink D."/>
            <person name="Oliveira J.V."/>
            <person name="Vesth T.C."/>
            <person name="Visser J."/>
            <person name="Yu J.-H."/>
            <person name="Zhou M."/>
            <person name="Andersen M.R."/>
            <person name="Archer D.B."/>
            <person name="Baker S.E."/>
            <person name="Benoit I."/>
            <person name="Brakhage A.A."/>
            <person name="Braus G.H."/>
            <person name="Fischer R."/>
            <person name="Frisvad J.C."/>
            <person name="Goldman G.H."/>
            <person name="Houbraken J."/>
            <person name="Oakley B."/>
            <person name="Pocsi I."/>
            <person name="Scazzocchio C."/>
            <person name="Seiboth B."/>
            <person name="vanKuyk P.A."/>
            <person name="Wortman J."/>
            <person name="Dyer P.S."/>
            <person name="Grigoriev I.V."/>
        </authorList>
    </citation>
    <scope>NUCLEOTIDE SEQUENCE [LARGE SCALE GENOMIC DNA]</scope>
    <source>
        <strain evidence="10">CBS 101740 / IMI 381727 / IBT 21946</strain>
    </source>
</reference>
<dbReference type="Proteomes" id="UP000184499">
    <property type="component" value="Unassembled WGS sequence"/>
</dbReference>
<feature type="region of interest" description="Disordered" evidence="7">
    <location>
        <begin position="576"/>
        <end position="597"/>
    </location>
</feature>
<evidence type="ECO:0000256" key="4">
    <source>
        <dbReference type="ARBA" id="ARBA00022946"/>
    </source>
</evidence>
<keyword evidence="5" id="KW-0496">Mitochondrion</keyword>
<proteinExistence type="inferred from homology"/>
<dbReference type="SUPFAM" id="SSF56112">
    <property type="entry name" value="Protein kinase-like (PK-like)"/>
    <property type="match status" value="1"/>
</dbReference>
<dbReference type="InterPro" id="IPR002575">
    <property type="entry name" value="Aminoglycoside_PTrfase"/>
</dbReference>
<comment type="subcellular location">
    <subcellularLocation>
        <location evidence="1">Mitochondrion</location>
    </subcellularLocation>
</comment>
<feature type="region of interest" description="Disordered" evidence="7">
    <location>
        <begin position="273"/>
        <end position="298"/>
    </location>
</feature>
<protein>
    <recommendedName>
        <fullName evidence="3">Altered inheritance of mitochondria protein 9, mitochondrial</fullName>
    </recommendedName>
    <alternativeName>
        <fullName evidence="6">Found in mitochondrial proteome protein 29</fullName>
    </alternativeName>
</protein>
<dbReference type="PANTHER" id="PTHR36091">
    <property type="entry name" value="ALTERED INHERITANCE OF MITOCHONDRIA PROTEIN 9, MITOCHONDRIAL"/>
    <property type="match status" value="1"/>
</dbReference>
<evidence type="ECO:0000256" key="3">
    <source>
        <dbReference type="ARBA" id="ARBA00016197"/>
    </source>
</evidence>
<accession>A0A1L9U623</accession>
<sequence>MFIFLFVEREARLIRRQASIGEYHVFQVEGDHKDTIRSQQPSYPFFVAVIARQITKEINKAIANVSSGRPINRDELFAYTNGHFLADEQHQLARRYVRFDLDALCSVAAAVGDVLYPVASVEKMEGGFSKALLMKKENESEVVAKIPCRIAGPAGLTTAAEVGVLEYLRRNTTIPVPRVLSWSSDSANPIGAEYIIMEKAAGIPLYRRWGDMAEFEKLQLIQNLTKLEAQLSAIRFPAYGGLYLRDHLQDSKYQCIRLDDISDLSQSFCVGPSPDRSFDDQSSEQPTPSDKHSHRGPWTTLSRLGIAIAKRELSRLAEKPPNKPCMFYHGSVEEHAQLLDFTINLMPMLDSHPALIQAGKATLWHTDLHTGNIYVAPEDSTRVVSIIDFQSLAVMPAFLQSRWPEFLKPPDNYTQGFVQPQLPGGYDNMDDESKLLARREWLQAKLAKGYEVSTYLENRPAHIARNVPRVFRELFNRCGEVSEVGVIPLRACLIEIFQNWSDLGFTGTCPFSFTEEDIQTHERQFAEYQAWHDVHRLAQECLDTDAEGWISPELNIEEKRRQNRELLAMFIERMAGEKSPEEARKMWPFPDDDKYET</sequence>
<evidence type="ECO:0000256" key="1">
    <source>
        <dbReference type="ARBA" id="ARBA00004173"/>
    </source>
</evidence>
<keyword evidence="10" id="KW-1185">Reference proteome</keyword>
<feature type="domain" description="Aminoglycoside phosphotransferase" evidence="8">
    <location>
        <begin position="141"/>
        <end position="396"/>
    </location>
</feature>
<dbReference type="Gene3D" id="3.30.200.20">
    <property type="entry name" value="Phosphorylase Kinase, domain 1"/>
    <property type="match status" value="1"/>
</dbReference>